<name>A0A1E8CF45_9GAMM</name>
<accession>A0A1E8CF45</accession>
<evidence type="ECO:0000256" key="2">
    <source>
        <dbReference type="SAM" id="SignalP"/>
    </source>
</evidence>
<feature type="chain" id="PRO_5009211913" description="EF-hand domain-containing protein" evidence="2">
    <location>
        <begin position="22"/>
        <end position="124"/>
    </location>
</feature>
<dbReference type="SUPFAM" id="SSF47473">
    <property type="entry name" value="EF-hand"/>
    <property type="match status" value="1"/>
</dbReference>
<dbReference type="Gene3D" id="1.10.238.10">
    <property type="entry name" value="EF-hand"/>
    <property type="match status" value="1"/>
</dbReference>
<organism evidence="4 5">
    <name type="scientific">Pseudohongiella acticola</name>
    <dbReference type="NCBI Taxonomy" id="1524254"/>
    <lineage>
        <taxon>Bacteria</taxon>
        <taxon>Pseudomonadati</taxon>
        <taxon>Pseudomonadota</taxon>
        <taxon>Gammaproteobacteria</taxon>
        <taxon>Pseudomonadales</taxon>
        <taxon>Pseudohongiellaceae</taxon>
        <taxon>Pseudohongiella</taxon>
    </lineage>
</organism>
<feature type="compositionally biased region" description="Basic and acidic residues" evidence="1">
    <location>
        <begin position="87"/>
        <end position="116"/>
    </location>
</feature>
<dbReference type="EMBL" id="MASR01000003">
    <property type="protein sequence ID" value="OFE11078.1"/>
    <property type="molecule type" value="Genomic_DNA"/>
</dbReference>
<reference evidence="5" key="1">
    <citation type="submission" date="2016-07" db="EMBL/GenBank/DDBJ databases">
        <authorList>
            <person name="Florea S."/>
            <person name="Webb J.S."/>
            <person name="Jaromczyk J."/>
            <person name="Schardl C.L."/>
        </authorList>
    </citation>
    <scope>NUCLEOTIDE SEQUENCE [LARGE SCALE GENOMIC DNA]</scope>
    <source>
        <strain evidence="5">KCTC 42131</strain>
    </source>
</reference>
<dbReference type="STRING" id="1524254.PHACT_14530"/>
<evidence type="ECO:0000313" key="4">
    <source>
        <dbReference type="EMBL" id="OFE11078.1"/>
    </source>
</evidence>
<feature type="region of interest" description="Disordered" evidence="1">
    <location>
        <begin position="58"/>
        <end position="124"/>
    </location>
</feature>
<sequence>MATFNSLLGACILGIGLSAAAYSQNDDSSDANQQREEQLAQHFSQLDSNTDGVLSLAEFQQMRGPGRGPANGAGRPRGERLGQVSPEQREQMRERMQNMTPEQREEMREQMRERRAQNGGQDLD</sequence>
<feature type="domain" description="EF-hand" evidence="3">
    <location>
        <begin position="34"/>
        <end position="69"/>
    </location>
</feature>
<dbReference type="GO" id="GO:0005509">
    <property type="term" value="F:calcium ion binding"/>
    <property type="evidence" value="ECO:0007669"/>
    <property type="project" value="InterPro"/>
</dbReference>
<evidence type="ECO:0000259" key="3">
    <source>
        <dbReference type="PROSITE" id="PS50222"/>
    </source>
</evidence>
<dbReference type="AlphaFoldDB" id="A0A1E8CF45"/>
<dbReference type="PROSITE" id="PS00018">
    <property type="entry name" value="EF_HAND_1"/>
    <property type="match status" value="1"/>
</dbReference>
<keyword evidence="2" id="KW-0732">Signal</keyword>
<dbReference type="InterPro" id="IPR011992">
    <property type="entry name" value="EF-hand-dom_pair"/>
</dbReference>
<dbReference type="InterPro" id="IPR018247">
    <property type="entry name" value="EF_Hand_1_Ca_BS"/>
</dbReference>
<evidence type="ECO:0000256" key="1">
    <source>
        <dbReference type="SAM" id="MobiDB-lite"/>
    </source>
</evidence>
<keyword evidence="5" id="KW-1185">Reference proteome</keyword>
<comment type="caution">
    <text evidence="4">The sequence shown here is derived from an EMBL/GenBank/DDBJ whole genome shotgun (WGS) entry which is preliminary data.</text>
</comment>
<protein>
    <recommendedName>
        <fullName evidence="3">EF-hand domain-containing protein</fullName>
    </recommendedName>
</protein>
<evidence type="ECO:0000313" key="5">
    <source>
        <dbReference type="Proteomes" id="UP000175669"/>
    </source>
</evidence>
<dbReference type="Proteomes" id="UP000175669">
    <property type="component" value="Unassembled WGS sequence"/>
</dbReference>
<dbReference type="InterPro" id="IPR002048">
    <property type="entry name" value="EF_hand_dom"/>
</dbReference>
<proteinExistence type="predicted"/>
<dbReference type="PROSITE" id="PS50222">
    <property type="entry name" value="EF_HAND_2"/>
    <property type="match status" value="1"/>
</dbReference>
<gene>
    <name evidence="4" type="ORF">PHACT_14530</name>
</gene>
<feature type="signal peptide" evidence="2">
    <location>
        <begin position="1"/>
        <end position="21"/>
    </location>
</feature>
<dbReference type="RefSeq" id="WP_070119013.1">
    <property type="nucleotide sequence ID" value="NZ_CAXATG010000006.1"/>
</dbReference>